<dbReference type="Proteomes" id="UP000800035">
    <property type="component" value="Unassembled WGS sequence"/>
</dbReference>
<feature type="transmembrane region" description="Helical" evidence="1">
    <location>
        <begin position="12"/>
        <end position="34"/>
    </location>
</feature>
<reference evidence="3" key="1">
    <citation type="journal article" date="2020" name="Stud. Mycol.">
        <title>101 Dothideomycetes genomes: a test case for predicting lifestyles and emergence of pathogens.</title>
        <authorList>
            <person name="Haridas S."/>
            <person name="Albert R."/>
            <person name="Binder M."/>
            <person name="Bloem J."/>
            <person name="Labutti K."/>
            <person name="Salamov A."/>
            <person name="Andreopoulos B."/>
            <person name="Baker S."/>
            <person name="Barry K."/>
            <person name="Bills G."/>
            <person name="Bluhm B."/>
            <person name="Cannon C."/>
            <person name="Castanera R."/>
            <person name="Culley D."/>
            <person name="Daum C."/>
            <person name="Ezra D."/>
            <person name="Gonzalez J."/>
            <person name="Henrissat B."/>
            <person name="Kuo A."/>
            <person name="Liang C."/>
            <person name="Lipzen A."/>
            <person name="Lutzoni F."/>
            <person name="Magnuson J."/>
            <person name="Mondo S."/>
            <person name="Nolan M."/>
            <person name="Ohm R."/>
            <person name="Pangilinan J."/>
            <person name="Park H.-J."/>
            <person name="Ramirez L."/>
            <person name="Alfaro M."/>
            <person name="Sun H."/>
            <person name="Tritt A."/>
            <person name="Yoshinaga Y."/>
            <person name="Zwiers L.-H."/>
            <person name="Turgeon B."/>
            <person name="Goodwin S."/>
            <person name="Spatafora J."/>
            <person name="Crous P."/>
            <person name="Grigoriev I."/>
        </authorList>
    </citation>
    <scope>NUCLEOTIDE SEQUENCE</scope>
    <source>
        <strain evidence="3">CBS 675.92</strain>
    </source>
</reference>
<keyword evidence="1" id="KW-1133">Transmembrane helix</keyword>
<feature type="transmembrane region" description="Helical" evidence="1">
    <location>
        <begin position="87"/>
        <end position="106"/>
    </location>
</feature>
<name>A0A6A5U4N0_9PLEO</name>
<keyword evidence="1" id="KW-0812">Transmembrane</keyword>
<protein>
    <recommendedName>
        <fullName evidence="2">DUF7704 domain-containing protein</fullName>
    </recommendedName>
</protein>
<evidence type="ECO:0000259" key="2">
    <source>
        <dbReference type="Pfam" id="PF24803"/>
    </source>
</evidence>
<organism evidence="3 4">
    <name type="scientific">Byssothecium circinans</name>
    <dbReference type="NCBI Taxonomy" id="147558"/>
    <lineage>
        <taxon>Eukaryota</taxon>
        <taxon>Fungi</taxon>
        <taxon>Dikarya</taxon>
        <taxon>Ascomycota</taxon>
        <taxon>Pezizomycotina</taxon>
        <taxon>Dothideomycetes</taxon>
        <taxon>Pleosporomycetidae</taxon>
        <taxon>Pleosporales</taxon>
        <taxon>Massarineae</taxon>
        <taxon>Massarinaceae</taxon>
        <taxon>Byssothecium</taxon>
    </lineage>
</organism>
<dbReference type="PANTHER" id="PTHR37019">
    <property type="entry name" value="CHROMOSOME 1, WHOLE GENOME SHOTGUN SEQUENCE"/>
    <property type="match status" value="1"/>
</dbReference>
<dbReference type="EMBL" id="ML976988">
    <property type="protein sequence ID" value="KAF1957946.1"/>
    <property type="molecule type" value="Genomic_DNA"/>
</dbReference>
<proteinExistence type="predicted"/>
<dbReference type="AlphaFoldDB" id="A0A6A5U4N0"/>
<feature type="transmembrane region" description="Helical" evidence="1">
    <location>
        <begin position="126"/>
        <end position="148"/>
    </location>
</feature>
<dbReference type="PANTHER" id="PTHR37019:SF1">
    <property type="entry name" value="EXPERA DOMAIN-CONTAINING PROTEIN"/>
    <property type="match status" value="1"/>
</dbReference>
<keyword evidence="4" id="KW-1185">Reference proteome</keyword>
<sequence>MAPKASSPVPTIYRLFFTYMDPLMCISGAYLSFFEPESILATTFPRTHNWAQVTPSHAVLLDQAGGAYVMMAFLMITMLRYTNDLNIWKIFQFSILMTDFALYYAFWKGLKAQGRLGLESLRWEEWGTLGLVGSGTVLRTLFLLRVGVAKNIKRTKKRS</sequence>
<evidence type="ECO:0000313" key="4">
    <source>
        <dbReference type="Proteomes" id="UP000800035"/>
    </source>
</evidence>
<feature type="domain" description="DUF7704" evidence="2">
    <location>
        <begin position="8"/>
        <end position="146"/>
    </location>
</feature>
<dbReference type="Pfam" id="PF24803">
    <property type="entry name" value="DUF7704"/>
    <property type="match status" value="1"/>
</dbReference>
<keyword evidence="1" id="KW-0472">Membrane</keyword>
<feature type="transmembrane region" description="Helical" evidence="1">
    <location>
        <begin position="54"/>
        <end position="75"/>
    </location>
</feature>
<evidence type="ECO:0000313" key="3">
    <source>
        <dbReference type="EMBL" id="KAF1957946.1"/>
    </source>
</evidence>
<dbReference type="OrthoDB" id="5313995at2759"/>
<evidence type="ECO:0000256" key="1">
    <source>
        <dbReference type="SAM" id="Phobius"/>
    </source>
</evidence>
<gene>
    <name evidence="3" type="ORF">CC80DRAFT_491269</name>
</gene>
<dbReference type="InterPro" id="IPR056121">
    <property type="entry name" value="DUF7704"/>
</dbReference>
<accession>A0A6A5U4N0</accession>